<evidence type="ECO:0000259" key="5">
    <source>
        <dbReference type="Pfam" id="PF04542"/>
    </source>
</evidence>
<reference evidence="8 9" key="1">
    <citation type="submission" date="2018-12" db="EMBL/GenBank/DDBJ databases">
        <title>The Draft Genome Sequence of the Soil Bacterium Pedobacter tournemirensis R1.</title>
        <authorList>
            <person name="He J."/>
        </authorList>
    </citation>
    <scope>NUCLEOTIDE SEQUENCE [LARGE SCALE GENOMIC DNA]</scope>
    <source>
        <strain evidence="8 9">R1</strain>
    </source>
</reference>
<dbReference type="InterPro" id="IPR007627">
    <property type="entry name" value="RNA_pol_sigma70_r2"/>
</dbReference>
<reference evidence="7 10" key="2">
    <citation type="submission" date="2019-09" db="EMBL/GenBank/DDBJ databases">
        <title>Pararcticibacter amylolyticus gen. nov., sp. nov., isolated from a rottenly hemp rope, and reclassification of Pedobacter tournemirensis as Pararcticibacter tournemirensis comb. nov.</title>
        <authorList>
            <person name="Cai Y."/>
        </authorList>
    </citation>
    <scope>NUCLEOTIDE SEQUENCE [LARGE SCALE GENOMIC DNA]</scope>
    <source>
        <strain evidence="7 10">TF5-37.2-LB10</strain>
    </source>
</reference>
<dbReference type="RefSeq" id="WP_128767821.1">
    <property type="nucleotide sequence ID" value="NZ_RXOC01000002.1"/>
</dbReference>
<dbReference type="PANTHER" id="PTHR43133:SF46">
    <property type="entry name" value="RNA POLYMERASE SIGMA-70 FACTOR ECF SUBFAMILY"/>
    <property type="match status" value="1"/>
</dbReference>
<gene>
    <name evidence="8" type="ORF">EKH83_02490</name>
    <name evidence="7" type="ORF">F1649_14990</name>
</gene>
<evidence type="ECO:0000313" key="10">
    <source>
        <dbReference type="Proteomes" id="UP000322918"/>
    </source>
</evidence>
<sequence length="199" mass="23000">MKEGRKDFNSCLVDLQRRISEGDEHAFEEIYSHYHKKLTAFSKNFLRSTELAEEVVEDVFVKLWSKREDIIDINNLTTYLYSATKNRSLNALSQEARRLVTESLEISDSDMKAESYTPHDLLVTSEMMQLMQQTLELLPKRCKLIFRLIREDGLKYKEVAEILNISVNTIDAQMAIAVKRLCAALSVDKSKKDRVHLPG</sequence>
<evidence type="ECO:0000313" key="7">
    <source>
        <dbReference type="EMBL" id="KAA8481418.1"/>
    </source>
</evidence>
<dbReference type="Pfam" id="PF08281">
    <property type="entry name" value="Sigma70_r4_2"/>
    <property type="match status" value="1"/>
</dbReference>
<organism evidence="8 9">
    <name type="scientific">Arcticibacter tournemirensis</name>
    <dbReference type="NCBI Taxonomy" id="699437"/>
    <lineage>
        <taxon>Bacteria</taxon>
        <taxon>Pseudomonadati</taxon>
        <taxon>Bacteroidota</taxon>
        <taxon>Sphingobacteriia</taxon>
        <taxon>Sphingobacteriales</taxon>
        <taxon>Sphingobacteriaceae</taxon>
        <taxon>Arcticibacter</taxon>
    </lineage>
</organism>
<dbReference type="SUPFAM" id="SSF88946">
    <property type="entry name" value="Sigma2 domain of RNA polymerase sigma factors"/>
    <property type="match status" value="1"/>
</dbReference>
<dbReference type="NCBIfam" id="TIGR02985">
    <property type="entry name" value="Sig70_bacteroi1"/>
    <property type="match status" value="1"/>
</dbReference>
<dbReference type="Gene3D" id="1.10.10.10">
    <property type="entry name" value="Winged helix-like DNA-binding domain superfamily/Winged helix DNA-binding domain"/>
    <property type="match status" value="1"/>
</dbReference>
<evidence type="ECO:0000256" key="1">
    <source>
        <dbReference type="ARBA" id="ARBA00010641"/>
    </source>
</evidence>
<dbReference type="InterPro" id="IPR013325">
    <property type="entry name" value="RNA_pol_sigma_r2"/>
</dbReference>
<keyword evidence="2" id="KW-0805">Transcription regulation</keyword>
<dbReference type="OrthoDB" id="659361at2"/>
<dbReference type="GO" id="GO:0016987">
    <property type="term" value="F:sigma factor activity"/>
    <property type="evidence" value="ECO:0007669"/>
    <property type="project" value="UniProtKB-KW"/>
</dbReference>
<dbReference type="InterPro" id="IPR039425">
    <property type="entry name" value="RNA_pol_sigma-70-like"/>
</dbReference>
<evidence type="ECO:0000313" key="8">
    <source>
        <dbReference type="EMBL" id="RXF71575.1"/>
    </source>
</evidence>
<keyword evidence="4" id="KW-0804">Transcription</keyword>
<comment type="similarity">
    <text evidence="1">Belongs to the sigma-70 factor family. ECF subfamily.</text>
</comment>
<evidence type="ECO:0000256" key="3">
    <source>
        <dbReference type="ARBA" id="ARBA00023082"/>
    </source>
</evidence>
<dbReference type="Proteomes" id="UP000290848">
    <property type="component" value="Unassembled WGS sequence"/>
</dbReference>
<dbReference type="NCBIfam" id="TIGR02937">
    <property type="entry name" value="sigma70-ECF"/>
    <property type="match status" value="1"/>
</dbReference>
<dbReference type="PANTHER" id="PTHR43133">
    <property type="entry name" value="RNA POLYMERASE ECF-TYPE SIGMA FACTO"/>
    <property type="match status" value="1"/>
</dbReference>
<evidence type="ECO:0000313" key="9">
    <source>
        <dbReference type="Proteomes" id="UP000290848"/>
    </source>
</evidence>
<evidence type="ECO:0000259" key="6">
    <source>
        <dbReference type="Pfam" id="PF08281"/>
    </source>
</evidence>
<dbReference type="Pfam" id="PF04542">
    <property type="entry name" value="Sigma70_r2"/>
    <property type="match status" value="1"/>
</dbReference>
<dbReference type="AlphaFoldDB" id="A0A4Q0ME81"/>
<dbReference type="EMBL" id="RXOC01000002">
    <property type="protein sequence ID" value="RXF71575.1"/>
    <property type="molecule type" value="Genomic_DNA"/>
</dbReference>
<dbReference type="GO" id="GO:0006352">
    <property type="term" value="P:DNA-templated transcription initiation"/>
    <property type="evidence" value="ECO:0007669"/>
    <property type="project" value="InterPro"/>
</dbReference>
<keyword evidence="10" id="KW-1185">Reference proteome</keyword>
<dbReference type="SUPFAM" id="SSF88659">
    <property type="entry name" value="Sigma3 and sigma4 domains of RNA polymerase sigma factors"/>
    <property type="match status" value="1"/>
</dbReference>
<proteinExistence type="inferred from homology"/>
<name>A0A4Q0ME81_9SPHI</name>
<feature type="domain" description="RNA polymerase sigma-70 region 2" evidence="5">
    <location>
        <begin position="30"/>
        <end position="98"/>
    </location>
</feature>
<dbReference type="Proteomes" id="UP000322918">
    <property type="component" value="Unassembled WGS sequence"/>
</dbReference>
<dbReference type="InterPro" id="IPR014284">
    <property type="entry name" value="RNA_pol_sigma-70_dom"/>
</dbReference>
<dbReference type="GO" id="GO:0003677">
    <property type="term" value="F:DNA binding"/>
    <property type="evidence" value="ECO:0007669"/>
    <property type="project" value="InterPro"/>
</dbReference>
<dbReference type="InterPro" id="IPR014327">
    <property type="entry name" value="RNA_pol_sigma70_bacteroid"/>
</dbReference>
<dbReference type="InterPro" id="IPR036388">
    <property type="entry name" value="WH-like_DNA-bd_sf"/>
</dbReference>
<comment type="caution">
    <text evidence="8">The sequence shown here is derived from an EMBL/GenBank/DDBJ whole genome shotgun (WGS) entry which is preliminary data.</text>
</comment>
<dbReference type="InterPro" id="IPR013324">
    <property type="entry name" value="RNA_pol_sigma_r3/r4-like"/>
</dbReference>
<keyword evidence="3" id="KW-0731">Sigma factor</keyword>
<evidence type="ECO:0000256" key="4">
    <source>
        <dbReference type="ARBA" id="ARBA00023163"/>
    </source>
</evidence>
<evidence type="ECO:0000256" key="2">
    <source>
        <dbReference type="ARBA" id="ARBA00023015"/>
    </source>
</evidence>
<dbReference type="InterPro" id="IPR013249">
    <property type="entry name" value="RNA_pol_sigma70_r4_t2"/>
</dbReference>
<protein>
    <submittedName>
        <fullName evidence="8">RNA polymerase sigma-70 factor</fullName>
    </submittedName>
</protein>
<dbReference type="EMBL" id="VWNE01000024">
    <property type="protein sequence ID" value="KAA8481418.1"/>
    <property type="molecule type" value="Genomic_DNA"/>
</dbReference>
<accession>A0A4Q0ME81</accession>
<dbReference type="Gene3D" id="1.10.1740.10">
    <property type="match status" value="1"/>
</dbReference>
<feature type="domain" description="RNA polymerase sigma factor 70 region 4 type 2" evidence="6">
    <location>
        <begin position="129"/>
        <end position="181"/>
    </location>
</feature>